<dbReference type="EC" id="2.7.7.65" evidence="6"/>
<dbReference type="GO" id="GO:0030244">
    <property type="term" value="P:cellulose biosynthetic process"/>
    <property type="evidence" value="ECO:0007669"/>
    <property type="project" value="UniProtKB-KW"/>
</dbReference>
<feature type="transmembrane region" description="Helical" evidence="21">
    <location>
        <begin position="341"/>
        <end position="366"/>
    </location>
</feature>
<dbReference type="GO" id="GO:0005525">
    <property type="term" value="F:GTP binding"/>
    <property type="evidence" value="ECO:0007669"/>
    <property type="project" value="UniProtKB-KW"/>
</dbReference>
<dbReference type="GO" id="GO:0052621">
    <property type="term" value="F:diguanylate cyclase activity"/>
    <property type="evidence" value="ECO:0007669"/>
    <property type="project" value="UniProtKB-EC"/>
</dbReference>
<keyword evidence="12" id="KW-0547">Nucleotide-binding</keyword>
<keyword evidence="8" id="KW-0997">Cell inner membrane</keyword>
<keyword evidence="10 21" id="KW-0812">Transmembrane</keyword>
<evidence type="ECO:0000256" key="8">
    <source>
        <dbReference type="ARBA" id="ARBA00022519"/>
    </source>
</evidence>
<keyword evidence="11" id="KW-0479">Metal-binding</keyword>
<evidence type="ECO:0000256" key="18">
    <source>
        <dbReference type="ARBA" id="ARBA00031311"/>
    </source>
</evidence>
<dbReference type="InterPro" id="IPR050469">
    <property type="entry name" value="Diguanylate_Cyclase"/>
</dbReference>
<accession>A0AA86M476</accession>
<comment type="pathway">
    <text evidence="4">Glycan metabolism; bacterial cellulose biosynthesis.</text>
</comment>
<comment type="subcellular location">
    <subcellularLocation>
        <location evidence="2">Cell inner membrane</location>
        <topology evidence="2">Multi-pass membrane protein</topology>
    </subcellularLocation>
</comment>
<evidence type="ECO:0000313" key="23">
    <source>
        <dbReference type="EMBL" id="BCU55081.1"/>
    </source>
</evidence>
<comment type="catalytic activity">
    <reaction evidence="19">
        <text>2 GTP = 3',3'-c-di-GMP + 2 diphosphate</text>
        <dbReference type="Rhea" id="RHEA:24898"/>
        <dbReference type="ChEBI" id="CHEBI:33019"/>
        <dbReference type="ChEBI" id="CHEBI:37565"/>
        <dbReference type="ChEBI" id="CHEBI:58805"/>
        <dbReference type="EC" id="2.7.7.65"/>
    </reaction>
</comment>
<evidence type="ECO:0000256" key="10">
    <source>
        <dbReference type="ARBA" id="ARBA00022692"/>
    </source>
</evidence>
<keyword evidence="14" id="KW-0135">Cellulose biosynthesis</keyword>
<dbReference type="Pfam" id="PF00990">
    <property type="entry name" value="GGDEF"/>
    <property type="match status" value="1"/>
</dbReference>
<keyword evidence="15 21" id="KW-1133">Transmembrane helix</keyword>
<dbReference type="FunFam" id="3.30.70.270:FF:000001">
    <property type="entry name" value="Diguanylate cyclase domain protein"/>
    <property type="match status" value="1"/>
</dbReference>
<dbReference type="CDD" id="cd01949">
    <property type="entry name" value="GGDEF"/>
    <property type="match status" value="1"/>
</dbReference>
<dbReference type="PROSITE" id="PS50887">
    <property type="entry name" value="GGDEF"/>
    <property type="match status" value="1"/>
</dbReference>
<dbReference type="EMBL" id="AP024590">
    <property type="protein sequence ID" value="BCU55081.1"/>
    <property type="molecule type" value="Genomic_DNA"/>
</dbReference>
<evidence type="ECO:0000256" key="7">
    <source>
        <dbReference type="ARBA" id="ARBA00022475"/>
    </source>
</evidence>
<keyword evidence="9" id="KW-0808">Transferase</keyword>
<evidence type="ECO:0000256" key="2">
    <source>
        <dbReference type="ARBA" id="ARBA00004429"/>
    </source>
</evidence>
<comment type="pathway">
    <text evidence="3">Purine metabolism; 3',5'-cyclic di-GMP biosynthesis.</text>
</comment>
<evidence type="ECO:0000259" key="22">
    <source>
        <dbReference type="PROSITE" id="PS50887"/>
    </source>
</evidence>
<protein>
    <recommendedName>
        <fullName evidence="6">diguanylate cyclase</fullName>
        <ecNumber evidence="6">2.7.7.65</ecNumber>
    </recommendedName>
    <alternativeName>
        <fullName evidence="18">Cellulose synthesis regulatory protein</fullName>
    </alternativeName>
</protein>
<name>A0AA86M476_9ENTR</name>
<sequence length="556" mass="62342">MLLKKFCLFCDPARIVNLCFTIVLVSSTLLTWREAVVLEDAYAASQRTTLEKATSALDRQMQTGLNLLLFYHNSMQTAMQTPLALKVLHDTRQEFDAVRRQPSWQINGYARRTLPINGVSDAFVQQHPMLNRDIPGFGDEMIAAQEVAYMMRLSVVYPVAPSRAIYVSRAGYFVSTSTPADSEDTAARYQRIIDSSWFSGQSVSENPTRDVRWFARTGYGGEFITASIPLDYQQYWYGTVALQFPVAFFKQQLEDTLNDDDKGEYQLYDEQFRLITASTNDNAAPAVFNDTDRHELLQAMAMKSAGNLHLGSLFVSWQKLKHFDGVLIRIHSLSAGLDGDFGTISIVIALLWLLFTTMVLISWGVIRRMVRNMSEMQSSLQWQAWHDPLTRLSNRGGLFNQAKKLTAYSQQTGEPIAVIQIDLDHFKQVNDRHGHQAGDRVLTHVARLISNTLRADDVAGRVGGEEFCVIIPNATLAQAAEIAERIRTRIAAKEILLPKGRTLRITASLGVSSGVVDDLVNFELLQSIADNRLYHAKRSGRNQVCASGEYQGSPSQ</sequence>
<comment type="subunit">
    <text evidence="5">Homodimer.</text>
</comment>
<dbReference type="GO" id="GO:0005886">
    <property type="term" value="C:plasma membrane"/>
    <property type="evidence" value="ECO:0007669"/>
    <property type="project" value="UniProtKB-SubCell"/>
</dbReference>
<organism evidence="23 24">
    <name type="scientific">Enterobacter kobei</name>
    <dbReference type="NCBI Taxonomy" id="208224"/>
    <lineage>
        <taxon>Bacteria</taxon>
        <taxon>Pseudomonadati</taxon>
        <taxon>Pseudomonadota</taxon>
        <taxon>Gammaproteobacteria</taxon>
        <taxon>Enterobacterales</taxon>
        <taxon>Enterobacteriaceae</taxon>
        <taxon>Enterobacter</taxon>
        <taxon>Enterobacter cloacae complex</taxon>
    </lineage>
</organism>
<evidence type="ECO:0000256" key="3">
    <source>
        <dbReference type="ARBA" id="ARBA00004665"/>
    </source>
</evidence>
<dbReference type="SUPFAM" id="SSF55073">
    <property type="entry name" value="Nucleotide cyclase"/>
    <property type="match status" value="1"/>
</dbReference>
<keyword evidence="17 21" id="KW-0472">Membrane</keyword>
<dbReference type="InterPro" id="IPR029787">
    <property type="entry name" value="Nucleotide_cyclase"/>
</dbReference>
<dbReference type="InterPro" id="IPR033416">
    <property type="entry name" value="CHASE7"/>
</dbReference>
<dbReference type="NCBIfam" id="NF011955">
    <property type="entry name" value="PRK15426.1"/>
    <property type="match status" value="1"/>
</dbReference>
<evidence type="ECO:0000256" key="19">
    <source>
        <dbReference type="ARBA" id="ARBA00034247"/>
    </source>
</evidence>
<proteinExistence type="predicted"/>
<dbReference type="InterPro" id="IPR043128">
    <property type="entry name" value="Rev_trsase/Diguanyl_cyclase"/>
</dbReference>
<comment type="function">
    <text evidence="20">Catalyzes the synthesis of cyclic-di-GMP (c-di-GMP) via the condensation of 2 GTP molecules. Cyclic-di-GMP is a second messenger which controls cell surface-associated traits in bacteria. Involved in the regulation of cellulose production.</text>
</comment>
<evidence type="ECO:0000256" key="4">
    <source>
        <dbReference type="ARBA" id="ARBA00005186"/>
    </source>
</evidence>
<evidence type="ECO:0000256" key="13">
    <source>
        <dbReference type="ARBA" id="ARBA00022842"/>
    </source>
</evidence>
<evidence type="ECO:0000256" key="20">
    <source>
        <dbReference type="ARBA" id="ARBA00045634"/>
    </source>
</evidence>
<dbReference type="NCBIfam" id="TIGR00254">
    <property type="entry name" value="GGDEF"/>
    <property type="match status" value="1"/>
</dbReference>
<evidence type="ECO:0000256" key="16">
    <source>
        <dbReference type="ARBA" id="ARBA00023134"/>
    </source>
</evidence>
<evidence type="ECO:0000256" key="21">
    <source>
        <dbReference type="SAM" id="Phobius"/>
    </source>
</evidence>
<reference evidence="23" key="1">
    <citation type="submission" date="2021-04" db="EMBL/GenBank/DDBJ databases">
        <title>Difference and commonality of drug resistance evolution in various bacteria. and drug sensitivity profiles.</title>
        <authorList>
            <person name="Maeda T."/>
            <person name="Shibai A."/>
            <person name="Kawada K."/>
            <person name="Kotani H."/>
            <person name="Tarusawa Y."/>
            <person name="Tanabe K."/>
            <person name="Furusawa C."/>
        </authorList>
    </citation>
    <scope>NUCLEOTIDE SEQUENCE</scope>
    <source>
        <strain evidence="23">JCM 8580</strain>
    </source>
</reference>
<evidence type="ECO:0000256" key="14">
    <source>
        <dbReference type="ARBA" id="ARBA00022916"/>
    </source>
</evidence>
<dbReference type="PANTHER" id="PTHR45138">
    <property type="entry name" value="REGULATORY COMPONENTS OF SENSORY TRANSDUCTION SYSTEM"/>
    <property type="match status" value="1"/>
</dbReference>
<comment type="cofactor">
    <cofactor evidence="1">
        <name>Mg(2+)</name>
        <dbReference type="ChEBI" id="CHEBI:18420"/>
    </cofactor>
</comment>
<dbReference type="Proteomes" id="UP000682928">
    <property type="component" value="Chromosome"/>
</dbReference>
<dbReference type="AlphaFoldDB" id="A0AA86M476"/>
<evidence type="ECO:0000256" key="1">
    <source>
        <dbReference type="ARBA" id="ARBA00001946"/>
    </source>
</evidence>
<dbReference type="PANTHER" id="PTHR45138:SF16">
    <property type="entry name" value="DIGUANYLATE CYCLASE DGCQ-RELATED"/>
    <property type="match status" value="1"/>
</dbReference>
<keyword evidence="16" id="KW-0342">GTP-binding</keyword>
<evidence type="ECO:0000313" key="24">
    <source>
        <dbReference type="Proteomes" id="UP000682928"/>
    </source>
</evidence>
<dbReference type="Gene3D" id="3.30.70.270">
    <property type="match status" value="1"/>
</dbReference>
<dbReference type="InterPro" id="IPR000160">
    <property type="entry name" value="GGDEF_dom"/>
</dbReference>
<dbReference type="GO" id="GO:0043709">
    <property type="term" value="P:cell adhesion involved in single-species biofilm formation"/>
    <property type="evidence" value="ECO:0007669"/>
    <property type="project" value="TreeGrafter"/>
</dbReference>
<gene>
    <name evidence="23" type="ORF">ENKO_16750</name>
</gene>
<dbReference type="Pfam" id="PF17151">
    <property type="entry name" value="CHASE7"/>
    <property type="match status" value="1"/>
</dbReference>
<evidence type="ECO:0000256" key="6">
    <source>
        <dbReference type="ARBA" id="ARBA00012528"/>
    </source>
</evidence>
<evidence type="ECO:0000256" key="5">
    <source>
        <dbReference type="ARBA" id="ARBA00011738"/>
    </source>
</evidence>
<dbReference type="RefSeq" id="WP_088218981.1">
    <property type="nucleotide sequence ID" value="NZ_AP024590.1"/>
</dbReference>
<keyword evidence="7" id="KW-1003">Cell membrane</keyword>
<dbReference type="SMART" id="SM00267">
    <property type="entry name" value="GGDEF"/>
    <property type="match status" value="1"/>
</dbReference>
<keyword evidence="13" id="KW-0460">Magnesium</keyword>
<evidence type="ECO:0000256" key="9">
    <source>
        <dbReference type="ARBA" id="ARBA00022679"/>
    </source>
</evidence>
<evidence type="ECO:0000256" key="17">
    <source>
        <dbReference type="ARBA" id="ARBA00023136"/>
    </source>
</evidence>
<dbReference type="GO" id="GO:0046872">
    <property type="term" value="F:metal ion binding"/>
    <property type="evidence" value="ECO:0007669"/>
    <property type="project" value="UniProtKB-KW"/>
</dbReference>
<dbReference type="GO" id="GO:1902201">
    <property type="term" value="P:negative regulation of bacterial-type flagellum-dependent cell motility"/>
    <property type="evidence" value="ECO:0007669"/>
    <property type="project" value="TreeGrafter"/>
</dbReference>
<evidence type="ECO:0000256" key="15">
    <source>
        <dbReference type="ARBA" id="ARBA00022989"/>
    </source>
</evidence>
<evidence type="ECO:0000256" key="11">
    <source>
        <dbReference type="ARBA" id="ARBA00022723"/>
    </source>
</evidence>
<feature type="domain" description="GGDEF" evidence="22">
    <location>
        <begin position="414"/>
        <end position="549"/>
    </location>
</feature>
<evidence type="ECO:0000256" key="12">
    <source>
        <dbReference type="ARBA" id="ARBA00022741"/>
    </source>
</evidence>